<dbReference type="Proteomes" id="UP000268973">
    <property type="component" value="Unassembled WGS sequence"/>
</dbReference>
<name>A0A432D0A2_9VIBR</name>
<protein>
    <recommendedName>
        <fullName evidence="4">Sel1 repeat family protein</fullName>
    </recommendedName>
</protein>
<dbReference type="EMBL" id="RXZH01000001">
    <property type="protein sequence ID" value="RTZ17353.1"/>
    <property type="molecule type" value="Genomic_DNA"/>
</dbReference>
<sequence length="243" mass="28278">MNIIRLLAPLTLLISFSSLASECVPFFQQTAKQSLQGRIETELESINVEQLAEPIDYYLAALKYRYGIGVKLDFEKSNDLLEMLDDSSFEQYPEMITFKYYFLGSYYYACGDKKRGLNRLWYAAEHGDPNAKFLYLYISYNAPIEDKLSFDQYLRGLAQLADDGYKVAGFEHLYQTQVKEIDNSKSKIWASMFSRFTTFETCDLMKFYQFGAGVDGLVVDWSNKAKLIYHFWPDYYMNCLNKG</sequence>
<accession>A0A432D0A2</accession>
<feature type="chain" id="PRO_5019152129" description="Sel1 repeat family protein" evidence="1">
    <location>
        <begin position="21"/>
        <end position="243"/>
    </location>
</feature>
<feature type="signal peptide" evidence="1">
    <location>
        <begin position="1"/>
        <end position="20"/>
    </location>
</feature>
<dbReference type="SUPFAM" id="SSF81901">
    <property type="entry name" value="HCP-like"/>
    <property type="match status" value="1"/>
</dbReference>
<keyword evidence="3" id="KW-1185">Reference proteome</keyword>
<proteinExistence type="predicted"/>
<organism evidence="2 3">
    <name type="scientific">Vibrio aquaticus</name>
    <dbReference type="NCBI Taxonomy" id="2496559"/>
    <lineage>
        <taxon>Bacteria</taxon>
        <taxon>Pseudomonadati</taxon>
        <taxon>Pseudomonadota</taxon>
        <taxon>Gammaproteobacteria</taxon>
        <taxon>Vibrionales</taxon>
        <taxon>Vibrionaceae</taxon>
        <taxon>Vibrio</taxon>
    </lineage>
</organism>
<dbReference type="AlphaFoldDB" id="A0A432D0A2"/>
<evidence type="ECO:0008006" key="4">
    <source>
        <dbReference type="Google" id="ProtNLM"/>
    </source>
</evidence>
<dbReference type="RefSeq" id="WP_126572109.1">
    <property type="nucleotide sequence ID" value="NZ_RXZH01000001.1"/>
</dbReference>
<comment type="caution">
    <text evidence="2">The sequence shown here is derived from an EMBL/GenBank/DDBJ whole genome shotgun (WGS) entry which is preliminary data.</text>
</comment>
<evidence type="ECO:0000256" key="1">
    <source>
        <dbReference type="SAM" id="SignalP"/>
    </source>
</evidence>
<evidence type="ECO:0000313" key="3">
    <source>
        <dbReference type="Proteomes" id="UP000268973"/>
    </source>
</evidence>
<reference evidence="2 3" key="1">
    <citation type="submission" date="2018-12" db="EMBL/GenBank/DDBJ databases">
        <title>Vibrio sp. isolated from China Sea.</title>
        <authorList>
            <person name="Li Y."/>
        </authorList>
    </citation>
    <scope>NUCLEOTIDE SEQUENCE [LARGE SCALE GENOMIC DNA]</scope>
    <source>
        <strain evidence="2 3">BEI207</strain>
    </source>
</reference>
<keyword evidence="1" id="KW-0732">Signal</keyword>
<evidence type="ECO:0000313" key="2">
    <source>
        <dbReference type="EMBL" id="RTZ17353.1"/>
    </source>
</evidence>
<gene>
    <name evidence="2" type="ORF">EJ063_00815</name>
</gene>